<organism evidence="1">
    <name type="scientific">marine metagenome</name>
    <dbReference type="NCBI Taxonomy" id="408172"/>
    <lineage>
        <taxon>unclassified sequences</taxon>
        <taxon>metagenomes</taxon>
        <taxon>ecological metagenomes</taxon>
    </lineage>
</organism>
<dbReference type="AlphaFoldDB" id="A0A381TWQ3"/>
<name>A0A381TWQ3_9ZZZZ</name>
<accession>A0A381TWQ3</accession>
<evidence type="ECO:0000313" key="1">
    <source>
        <dbReference type="EMBL" id="SVA19881.1"/>
    </source>
</evidence>
<protein>
    <submittedName>
        <fullName evidence="1">Uncharacterized protein</fullName>
    </submittedName>
</protein>
<sequence length="108" mass="12622">MNQFIILAVVIALMIVAMLTSRKEKISKVETVKKSKNVEKDAWSKESFVNYGQVQQLRNELIKATEEKLGDDPEQVDQLKKIIDEWADLKVESFKDRRSWVRNPEKND</sequence>
<proteinExistence type="predicted"/>
<dbReference type="EMBL" id="UINC01005218">
    <property type="protein sequence ID" value="SVA19881.1"/>
    <property type="molecule type" value="Genomic_DNA"/>
</dbReference>
<reference evidence="1" key="1">
    <citation type="submission" date="2018-05" db="EMBL/GenBank/DDBJ databases">
        <authorList>
            <person name="Lanie J.A."/>
            <person name="Ng W.-L."/>
            <person name="Kazmierczak K.M."/>
            <person name="Andrzejewski T.M."/>
            <person name="Davidsen T.M."/>
            <person name="Wayne K.J."/>
            <person name="Tettelin H."/>
            <person name="Glass J.I."/>
            <person name="Rusch D."/>
            <person name="Podicherti R."/>
            <person name="Tsui H.-C.T."/>
            <person name="Winkler M.E."/>
        </authorList>
    </citation>
    <scope>NUCLEOTIDE SEQUENCE</scope>
</reference>
<gene>
    <name evidence="1" type="ORF">METZ01_LOCUS72735</name>
</gene>